<dbReference type="EMBL" id="HBUF01369770">
    <property type="protein sequence ID" value="CAG6725551.1"/>
    <property type="molecule type" value="Transcribed_RNA"/>
</dbReference>
<dbReference type="EMBL" id="HBUF01635932">
    <property type="protein sequence ID" value="CAG6784087.1"/>
    <property type="molecule type" value="Transcribed_RNA"/>
</dbReference>
<dbReference type="EMBL" id="HBUF01369768">
    <property type="protein sequence ID" value="CAG6725548.1"/>
    <property type="molecule type" value="Transcribed_RNA"/>
</dbReference>
<dbReference type="EMBL" id="HBUF01635931">
    <property type="protein sequence ID" value="CAG6784084.1"/>
    <property type="molecule type" value="Transcribed_RNA"/>
</dbReference>
<dbReference type="EMBL" id="HBUF01079888">
    <property type="protein sequence ID" value="CAG6632484.1"/>
    <property type="molecule type" value="Transcribed_RNA"/>
</dbReference>
<organism evidence="2">
    <name type="scientific">Cacopsylla melanoneura</name>
    <dbReference type="NCBI Taxonomy" id="428564"/>
    <lineage>
        <taxon>Eukaryota</taxon>
        <taxon>Metazoa</taxon>
        <taxon>Ecdysozoa</taxon>
        <taxon>Arthropoda</taxon>
        <taxon>Hexapoda</taxon>
        <taxon>Insecta</taxon>
        <taxon>Pterygota</taxon>
        <taxon>Neoptera</taxon>
        <taxon>Paraneoptera</taxon>
        <taxon>Hemiptera</taxon>
        <taxon>Sternorrhyncha</taxon>
        <taxon>Psylloidea</taxon>
        <taxon>Psyllidae</taxon>
        <taxon>Psyllinae</taxon>
        <taxon>Cacopsylla</taxon>
    </lineage>
</organism>
<name>A0A8D8WKJ5_9HEMI</name>
<dbReference type="AlphaFoldDB" id="A0A8D8WKJ5"/>
<evidence type="ECO:0000256" key="1">
    <source>
        <dbReference type="SAM" id="MobiDB-lite"/>
    </source>
</evidence>
<dbReference type="EMBL" id="HBUF01079886">
    <property type="protein sequence ID" value="CAG6632478.1"/>
    <property type="molecule type" value="Transcribed_RNA"/>
</dbReference>
<dbReference type="EMBL" id="HBUF01079887">
    <property type="protein sequence ID" value="CAG6632481.1"/>
    <property type="molecule type" value="Transcribed_RNA"/>
</dbReference>
<feature type="region of interest" description="Disordered" evidence="1">
    <location>
        <begin position="27"/>
        <end position="55"/>
    </location>
</feature>
<reference evidence="2" key="1">
    <citation type="submission" date="2021-05" db="EMBL/GenBank/DDBJ databases">
        <authorList>
            <person name="Alioto T."/>
            <person name="Alioto T."/>
            <person name="Gomez Garrido J."/>
        </authorList>
    </citation>
    <scope>NUCLEOTIDE SEQUENCE</scope>
</reference>
<feature type="region of interest" description="Disordered" evidence="1">
    <location>
        <begin position="73"/>
        <end position="129"/>
    </location>
</feature>
<sequence>MTVTIVTMQTRLWRRVLEMKMRTTGPRTWYSSSRVRRRPAPRTSCGTRESSRSQAAEKCTVKVGVNPRAVNLATMEDQEEGEGGRLATSHRSAEPRVGTSGSCGPNFTHNVWSNQRNSRQCRTATAQPR</sequence>
<accession>A0A8D8WKJ5</accession>
<protein>
    <submittedName>
        <fullName evidence="2">Uncharacterized protein</fullName>
    </submittedName>
</protein>
<dbReference type="EMBL" id="HBUF01200029">
    <property type="protein sequence ID" value="CAG6661580.1"/>
    <property type="molecule type" value="Transcribed_RNA"/>
</dbReference>
<proteinExistence type="predicted"/>
<evidence type="ECO:0000313" key="2">
    <source>
        <dbReference type="EMBL" id="CAG6661580.1"/>
    </source>
</evidence>
<feature type="compositionally biased region" description="Polar residues" evidence="1">
    <location>
        <begin position="45"/>
        <end position="54"/>
    </location>
</feature>
<feature type="compositionally biased region" description="Polar residues" evidence="1">
    <location>
        <begin position="99"/>
        <end position="129"/>
    </location>
</feature>